<accession>A0ABT8QYQ0</accession>
<dbReference type="RefSeq" id="WP_302035766.1">
    <property type="nucleotide sequence ID" value="NZ_JAUKPO010000001.1"/>
</dbReference>
<comment type="catalytic activity">
    <reaction evidence="8">
        <text>a quinone + NADH + H(+) = a quinol + NAD(+)</text>
        <dbReference type="Rhea" id="RHEA:46160"/>
        <dbReference type="ChEBI" id="CHEBI:15378"/>
        <dbReference type="ChEBI" id="CHEBI:24646"/>
        <dbReference type="ChEBI" id="CHEBI:57540"/>
        <dbReference type="ChEBI" id="CHEBI:57945"/>
        <dbReference type="ChEBI" id="CHEBI:132124"/>
        <dbReference type="EC" id="1.6.5.9"/>
    </reaction>
</comment>
<keyword evidence="4" id="KW-0274">FAD</keyword>
<evidence type="ECO:0000259" key="11">
    <source>
        <dbReference type="Pfam" id="PF22366"/>
    </source>
</evidence>
<reference evidence="12" key="1">
    <citation type="submission" date="2023-07" db="EMBL/GenBank/DDBJ databases">
        <title>The genome sequence of Rhodocytophaga aerolata KACC 12507.</title>
        <authorList>
            <person name="Zhang X."/>
        </authorList>
    </citation>
    <scope>NUCLEOTIDE SEQUENCE</scope>
    <source>
        <strain evidence="12">KACC 12507</strain>
    </source>
</reference>
<evidence type="ECO:0000313" key="13">
    <source>
        <dbReference type="Proteomes" id="UP001168528"/>
    </source>
</evidence>
<feature type="domain" description="FAD/NAD(P)-binding" evidence="10">
    <location>
        <begin position="14"/>
        <end position="332"/>
    </location>
</feature>
<keyword evidence="13" id="KW-1185">Reference proteome</keyword>
<dbReference type="Pfam" id="PF22366">
    <property type="entry name" value="NDH2_C"/>
    <property type="match status" value="1"/>
</dbReference>
<feature type="transmembrane region" description="Helical" evidence="9">
    <location>
        <begin position="383"/>
        <end position="400"/>
    </location>
</feature>
<evidence type="ECO:0000256" key="2">
    <source>
        <dbReference type="ARBA" id="ARBA00012637"/>
    </source>
</evidence>
<sequence>MLEQTRIADNGKPRLVIVGGGFAGLELAKALRHADLQVVLIDKQNYHTFQPLLYQVSTAGLEADSIVYPFRKIFEEQDNLFFRLATVECVDTDKQILETSIGYLRYDYLVIATGATTNFYGNNLIEQSSIAIKSIEDALSLRNTILTNFEKALQIDDEEQLNSLMDYVIVGGGPTGVEIAGALSELRKHVFPKDYRELDFVKMDIHLIQSGPRLLNGMSEEAAVKALEYLERFGVKVWLNRRVQSYDGYTVTLDSGEKFISRTLIWAAGVSGAPIKGLRKESILKGNRLQVDIHNRVSGYTNIFAIGDIAAMITEEYPQGHPMMAQPALQQGRLLGKNIMHMLAGKPLQAFTYDDKGSMATIGRNRAVADLKVFKKEYRTQGFRAWLIWMFIHLISVIGFRNKLFVLMNWMWSYFSYDKGIRLIIGKKHENVPVEAVTSKTVV</sequence>
<evidence type="ECO:0000256" key="6">
    <source>
        <dbReference type="ARBA" id="ARBA00023002"/>
    </source>
</evidence>
<protein>
    <recommendedName>
        <fullName evidence="2">NADH:ubiquinone reductase (non-electrogenic)</fullName>
        <ecNumber evidence="2">1.6.5.9</ecNumber>
    </recommendedName>
</protein>
<keyword evidence="7" id="KW-0520">NAD</keyword>
<dbReference type="PRINTS" id="PR00368">
    <property type="entry name" value="FADPNR"/>
</dbReference>
<dbReference type="Proteomes" id="UP001168528">
    <property type="component" value="Unassembled WGS sequence"/>
</dbReference>
<dbReference type="InterPro" id="IPR045024">
    <property type="entry name" value="NDH-2"/>
</dbReference>
<dbReference type="InterPro" id="IPR054585">
    <property type="entry name" value="NDH2-like_C"/>
</dbReference>
<name>A0ABT8QYQ0_9BACT</name>
<dbReference type="PRINTS" id="PR00411">
    <property type="entry name" value="PNDRDTASEI"/>
</dbReference>
<dbReference type="PANTHER" id="PTHR43706:SF47">
    <property type="entry name" value="EXTERNAL NADH-UBIQUINONE OXIDOREDUCTASE 1, MITOCHONDRIAL-RELATED"/>
    <property type="match status" value="1"/>
</dbReference>
<dbReference type="GO" id="GO:0016491">
    <property type="term" value="F:oxidoreductase activity"/>
    <property type="evidence" value="ECO:0007669"/>
    <property type="project" value="UniProtKB-KW"/>
</dbReference>
<keyword evidence="5" id="KW-0809">Transit peptide</keyword>
<evidence type="ECO:0000256" key="4">
    <source>
        <dbReference type="ARBA" id="ARBA00022827"/>
    </source>
</evidence>
<keyword evidence="9" id="KW-0472">Membrane</keyword>
<keyword evidence="9" id="KW-1133">Transmembrane helix</keyword>
<comment type="caution">
    <text evidence="12">The sequence shown here is derived from an EMBL/GenBank/DDBJ whole genome shotgun (WGS) entry which is preliminary data.</text>
</comment>
<evidence type="ECO:0000256" key="3">
    <source>
        <dbReference type="ARBA" id="ARBA00022630"/>
    </source>
</evidence>
<evidence type="ECO:0000256" key="7">
    <source>
        <dbReference type="ARBA" id="ARBA00023027"/>
    </source>
</evidence>
<dbReference type="PANTHER" id="PTHR43706">
    <property type="entry name" value="NADH DEHYDROGENASE"/>
    <property type="match status" value="1"/>
</dbReference>
<keyword evidence="9" id="KW-0812">Transmembrane</keyword>
<dbReference type="SUPFAM" id="SSF51905">
    <property type="entry name" value="FAD/NAD(P)-binding domain"/>
    <property type="match status" value="1"/>
</dbReference>
<dbReference type="Pfam" id="PF07992">
    <property type="entry name" value="Pyr_redox_2"/>
    <property type="match status" value="1"/>
</dbReference>
<evidence type="ECO:0000256" key="9">
    <source>
        <dbReference type="SAM" id="Phobius"/>
    </source>
</evidence>
<dbReference type="Gene3D" id="3.50.50.100">
    <property type="match status" value="1"/>
</dbReference>
<proteinExistence type="inferred from homology"/>
<evidence type="ECO:0000256" key="5">
    <source>
        <dbReference type="ARBA" id="ARBA00022946"/>
    </source>
</evidence>
<organism evidence="12 13">
    <name type="scientific">Rhodocytophaga aerolata</name>
    <dbReference type="NCBI Taxonomy" id="455078"/>
    <lineage>
        <taxon>Bacteria</taxon>
        <taxon>Pseudomonadati</taxon>
        <taxon>Bacteroidota</taxon>
        <taxon>Cytophagia</taxon>
        <taxon>Cytophagales</taxon>
        <taxon>Rhodocytophagaceae</taxon>
        <taxon>Rhodocytophaga</taxon>
    </lineage>
</organism>
<keyword evidence="6 12" id="KW-0560">Oxidoreductase</keyword>
<gene>
    <name evidence="12" type="ORF">Q0590_01820</name>
</gene>
<comment type="similarity">
    <text evidence="1">Belongs to the NADH dehydrogenase family.</text>
</comment>
<evidence type="ECO:0000256" key="1">
    <source>
        <dbReference type="ARBA" id="ARBA00005272"/>
    </source>
</evidence>
<dbReference type="InterPro" id="IPR023753">
    <property type="entry name" value="FAD/NAD-binding_dom"/>
</dbReference>
<dbReference type="EC" id="1.6.5.9" evidence="2"/>
<evidence type="ECO:0000313" key="12">
    <source>
        <dbReference type="EMBL" id="MDO1444965.1"/>
    </source>
</evidence>
<evidence type="ECO:0000256" key="8">
    <source>
        <dbReference type="ARBA" id="ARBA00047599"/>
    </source>
</evidence>
<dbReference type="InterPro" id="IPR036188">
    <property type="entry name" value="FAD/NAD-bd_sf"/>
</dbReference>
<dbReference type="EMBL" id="JAUKPO010000001">
    <property type="protein sequence ID" value="MDO1444965.1"/>
    <property type="molecule type" value="Genomic_DNA"/>
</dbReference>
<evidence type="ECO:0000259" key="10">
    <source>
        <dbReference type="Pfam" id="PF07992"/>
    </source>
</evidence>
<feature type="domain" description="External alternative NADH-ubiquinone oxidoreductase-like C-terminal" evidence="11">
    <location>
        <begin position="356"/>
        <end position="414"/>
    </location>
</feature>
<keyword evidence="3" id="KW-0285">Flavoprotein</keyword>